<gene>
    <name evidence="1" type="primary">KIF11</name>
</gene>
<reference evidence="1" key="1">
    <citation type="submission" date="2020-11" db="EMBL/GenBank/DDBJ databases">
        <authorList>
            <person name="Davenport K.M."/>
            <person name="Bickhart D.M."/>
            <person name="Smith T.P.L."/>
            <person name="Murdoch B.M."/>
            <person name="Rosen B.D."/>
        </authorList>
    </citation>
    <scope>NUCLEOTIDE SEQUENCE [LARGE SCALE GENOMIC DNA]</scope>
    <source>
        <strain evidence="1">OAR_USU_Benz2616</strain>
    </source>
</reference>
<reference evidence="1" key="2">
    <citation type="submission" date="2025-08" db="UniProtKB">
        <authorList>
            <consortium name="Ensembl"/>
        </authorList>
    </citation>
    <scope>IDENTIFICATION</scope>
</reference>
<accession>A0AC11BP21</accession>
<reference evidence="1" key="3">
    <citation type="submission" date="2025-09" db="UniProtKB">
        <authorList>
            <consortium name="Ensembl"/>
        </authorList>
    </citation>
    <scope>IDENTIFICATION</scope>
</reference>
<organism evidence="1">
    <name type="scientific">Ovis aries</name>
    <name type="common">Sheep</name>
    <dbReference type="NCBI Taxonomy" id="9940"/>
    <lineage>
        <taxon>Eukaryota</taxon>
        <taxon>Metazoa</taxon>
        <taxon>Chordata</taxon>
        <taxon>Craniata</taxon>
        <taxon>Vertebrata</taxon>
        <taxon>Euteleostomi</taxon>
        <taxon>Mammalia</taxon>
        <taxon>Eutheria</taxon>
        <taxon>Laurasiatheria</taxon>
        <taxon>Artiodactyla</taxon>
        <taxon>Ruminantia</taxon>
        <taxon>Pecora</taxon>
        <taxon>Bovidae</taxon>
        <taxon>Caprinae</taxon>
        <taxon>Ovis</taxon>
    </lineage>
</organism>
<dbReference type="Ensembl" id="ENSOART00020021640.2">
    <property type="protein sequence ID" value="ENSOARP00020017920.2"/>
    <property type="gene ID" value="ENSOARG00020013982.2"/>
</dbReference>
<evidence type="ECO:0000313" key="1">
    <source>
        <dbReference type="Ensembl" id="ENSOARP00020017920.2"/>
    </source>
</evidence>
<protein>
    <submittedName>
        <fullName evidence="1">Kinesin family member 11</fullName>
    </submittedName>
</protein>
<sequence>MASQPNSSAKKKDEKGKNIQVVVRCRPFNLAERKANAHSVVECDHVRKEVSVRTGGLADKSSRKTYTFDMVFGANTKQIDVYRSVVCPILDEVIMGYNCTIFAYGQTGTGKTFTMEGERSPNEEYTWEEDPLAGIIPRTLHQIFEKLTDNGTEFSVKVSLLIYNEELFDLLNPSSDVSERLQMFDDPRNKRGVIIKGLEEITVHNKDEVYQILEKGAAKRTTAATLMNAYSSRSHSVFSVTIHMKETTVDGEELVKIGKLNLVDLAGSENIGRSGAVDKRAREAGNINQSLLTLGRVITALVERTPHVPYRESKLTRILQDSLGGRTRTSIIATVSPASLNLEETLSTLEYAHRAKNILNKPEVNQKLTKKALIKEYTEEIERLKRDLAAAREKNGVYISEENFRAMSGKLTVQEEQIVELVEKIAAVEEELNRVTELFMDSKNELNQCKSDLQSKAQELETTQRHLQETKLQLVEEEFITSALESTEERLHDAASRLLNTVEETTKDVFGLHSKLDRKKAVDQHNAEAQDVFGKNLNSLFNNMEELIKDGSTKQKAMLEVHKTLFGNLLTSSVSALDTITTTALGSLTLIPENVSTLVSQISNMILKEQSLAAESKTVLQELINVLKTDLLSSLGTVLSPTVASILEINSQLKNIFKTLLIVANKIEDQKKEMDGFLSTLCNNLHELKENTVSSLAESQKLCENLTEDMKKTKKIQSQELYQLINLWEERYCDLEEKCKNIQKPLSSVQENTEQKSKDIISKTTSHSEKFCADFDDLSEELRHFNQEGTKLVEESKKHCDKLSSNLEIISKETEQRCEALNTSTLCFSEQWASWLSKRQEELQNLLKVVNQGCETSSLEITEQLSGHKAANENQQNFFLSQITTDEEELVTRSQELNKTVKIGLTKLHCFLQQDLKLDIPTGTTPQRKNYIYPSTLVRTQPREQLLDQLKMKQPELLTMLNCSENNKETSQDLDEENAVLVLTVEEPLTQEPSVDTSLDCSSSGGVPFFQHKKSHGKDKENRGTNPLEKSKVEEIIEQSVTKSRLPLRAQNNV</sequence>
<proteinExistence type="predicted"/>
<name>A0AC11BP21_SHEEP</name>